<proteinExistence type="predicted"/>
<evidence type="ECO:0008006" key="2">
    <source>
        <dbReference type="Google" id="ProtNLM"/>
    </source>
</evidence>
<dbReference type="PANTHER" id="PTHR18964">
    <property type="entry name" value="ROK (REPRESSOR, ORF, KINASE) FAMILY"/>
    <property type="match status" value="1"/>
</dbReference>
<dbReference type="InterPro" id="IPR043129">
    <property type="entry name" value="ATPase_NBD"/>
</dbReference>
<dbReference type="PROSITE" id="PS01125">
    <property type="entry name" value="ROK"/>
    <property type="match status" value="1"/>
</dbReference>
<dbReference type="SUPFAM" id="SSF53067">
    <property type="entry name" value="Actin-like ATPase domain"/>
    <property type="match status" value="1"/>
</dbReference>
<dbReference type="Pfam" id="PF00480">
    <property type="entry name" value="ROK"/>
    <property type="match status" value="1"/>
</dbReference>
<reference evidence="1" key="1">
    <citation type="journal article" date="2014" name="Front. Microbiol.">
        <title>High frequency of phylogenetically diverse reductive dehalogenase-homologous genes in deep subseafloor sedimentary metagenomes.</title>
        <authorList>
            <person name="Kawai M."/>
            <person name="Futagami T."/>
            <person name="Toyoda A."/>
            <person name="Takaki Y."/>
            <person name="Nishi S."/>
            <person name="Hori S."/>
            <person name="Arai W."/>
            <person name="Tsubouchi T."/>
            <person name="Morono Y."/>
            <person name="Uchiyama I."/>
            <person name="Ito T."/>
            <person name="Fujiyama A."/>
            <person name="Inagaki F."/>
            <person name="Takami H."/>
        </authorList>
    </citation>
    <scope>NUCLEOTIDE SEQUENCE</scope>
    <source>
        <strain evidence="1">Expedition CK06-06</strain>
    </source>
</reference>
<dbReference type="AlphaFoldDB" id="X0YQK8"/>
<feature type="non-terminal residue" evidence="1">
    <location>
        <position position="1"/>
    </location>
</feature>
<sequence>LETARAAAGDDASVVAVGLSTAGPIDPESGVYDHPPNLTGWHGKTMKPALEEALGLPLWISRDGNLAALAESRFGPHAGAQDLLYVTVSTGIGGGIIANGQMATGARGGAGEVGHVTVLPGGPTCGTGCDGCVEAIASGTALAARARKRIDDGEPSAMLDMVDRDASKITSRTVFEAAAAGDALANDVLDIGIRHLGIALGGLLNVFDPEVLVLGGGVAHALEPYWSR</sequence>
<evidence type="ECO:0000313" key="1">
    <source>
        <dbReference type="EMBL" id="GAG49172.1"/>
    </source>
</evidence>
<gene>
    <name evidence="1" type="ORF">S01H1_78923</name>
</gene>
<protein>
    <recommendedName>
        <fullName evidence="2">ROK family protein</fullName>
    </recommendedName>
</protein>
<dbReference type="EMBL" id="BARS01053154">
    <property type="protein sequence ID" value="GAG49172.1"/>
    <property type="molecule type" value="Genomic_DNA"/>
</dbReference>
<dbReference type="Gene3D" id="3.30.420.40">
    <property type="match status" value="2"/>
</dbReference>
<organism evidence="1">
    <name type="scientific">marine sediment metagenome</name>
    <dbReference type="NCBI Taxonomy" id="412755"/>
    <lineage>
        <taxon>unclassified sequences</taxon>
        <taxon>metagenomes</taxon>
        <taxon>ecological metagenomes</taxon>
    </lineage>
</organism>
<comment type="caution">
    <text evidence="1">The sequence shown here is derived from an EMBL/GenBank/DDBJ whole genome shotgun (WGS) entry which is preliminary data.</text>
</comment>
<dbReference type="InterPro" id="IPR000600">
    <property type="entry name" value="ROK"/>
</dbReference>
<name>X0YQK8_9ZZZZ</name>
<dbReference type="PANTHER" id="PTHR18964:SF149">
    <property type="entry name" value="BIFUNCTIONAL UDP-N-ACETYLGLUCOSAMINE 2-EPIMERASE_N-ACETYLMANNOSAMINE KINASE"/>
    <property type="match status" value="1"/>
</dbReference>
<accession>X0YQK8</accession>
<dbReference type="InterPro" id="IPR049874">
    <property type="entry name" value="ROK_cs"/>
</dbReference>
<feature type="non-terminal residue" evidence="1">
    <location>
        <position position="228"/>
    </location>
</feature>